<proteinExistence type="inferred from homology"/>
<keyword evidence="3" id="KW-0479">Metal-binding</keyword>
<evidence type="ECO:0000256" key="4">
    <source>
        <dbReference type="ARBA" id="ARBA00022729"/>
    </source>
</evidence>
<accession>A0A439D4C4</accession>
<keyword evidence="4" id="KW-0732">Signal</keyword>
<sequence length="517" mass="55063">MMSLLPLSSCTPATFDLSGISGLEVLHLDAALVTNFSASVPAALRYTQPGVELSNATFCNITVSYTHPGQNDNIYAEAWLPADNWNSRLQAVGGGGFAAGRFYLSYGAMAGALADGYATITTDAGLGDAIEPSPWALLSVGNVNLYNLQNLGSASLADGAFIAKSLIKSFYGKGPDFSYWNGCSQGGRQGLMLAQRYPTLYDGIAAGAPAIHWNRLTASIQWPQQFMSILGSYPYGCEIDAINAAAISACDGLDGVVDGIIAEVDTCLATFDPFQLVGRSINCTEAGGAIPISTTAAAVINATWSGVSTASGKQTWYGLNPGANIATIAEVSSGVAATNCTSGVCVGVPQFLSDPWFRLFVAKDPDFNLYSITHAQFDSLVHRSQQLYESLLDTDDPDLSDFRSAGGKLLSFHGLADEIIPAKGTTHYYDAVASETPEIDDFYRHFEVPGLGHCYGGPSRVPTNLFSQLRAWVENGTAPTQTSVQVTDLEGEVHNRTLRRYSHKARGKDQQFFQDGL</sequence>
<keyword evidence="2" id="KW-0719">Serine esterase</keyword>
<evidence type="ECO:0000313" key="10">
    <source>
        <dbReference type="Proteomes" id="UP000286045"/>
    </source>
</evidence>
<comment type="caution">
    <text evidence="9">The sequence shown here is derived from an EMBL/GenBank/DDBJ whole genome shotgun (WGS) entry which is preliminary data.</text>
</comment>
<evidence type="ECO:0000256" key="8">
    <source>
        <dbReference type="RuleBase" id="RU361238"/>
    </source>
</evidence>
<dbReference type="EMBL" id="RYZI01000161">
    <property type="protein sequence ID" value="RWA09265.1"/>
    <property type="molecule type" value="Genomic_DNA"/>
</dbReference>
<evidence type="ECO:0000256" key="2">
    <source>
        <dbReference type="ARBA" id="ARBA00022487"/>
    </source>
</evidence>
<dbReference type="Gene3D" id="3.40.50.1820">
    <property type="entry name" value="alpha/beta hydrolase"/>
    <property type="match status" value="1"/>
</dbReference>
<dbReference type="InterPro" id="IPR011118">
    <property type="entry name" value="Tannase/feruloyl_esterase"/>
</dbReference>
<dbReference type="InterPro" id="IPR029058">
    <property type="entry name" value="AB_hydrolase_fold"/>
</dbReference>
<dbReference type="Proteomes" id="UP000286045">
    <property type="component" value="Unassembled WGS sequence"/>
</dbReference>
<evidence type="ECO:0000256" key="5">
    <source>
        <dbReference type="ARBA" id="ARBA00022801"/>
    </source>
</evidence>
<dbReference type="GO" id="GO:0030600">
    <property type="term" value="F:feruloyl esterase activity"/>
    <property type="evidence" value="ECO:0007669"/>
    <property type="project" value="UniProtKB-ARBA"/>
</dbReference>
<dbReference type="SUPFAM" id="SSF53474">
    <property type="entry name" value="alpha/beta-Hydrolases"/>
    <property type="match status" value="1"/>
</dbReference>
<organism evidence="9 10">
    <name type="scientific">Xylaria grammica</name>
    <dbReference type="NCBI Taxonomy" id="363999"/>
    <lineage>
        <taxon>Eukaryota</taxon>
        <taxon>Fungi</taxon>
        <taxon>Dikarya</taxon>
        <taxon>Ascomycota</taxon>
        <taxon>Pezizomycotina</taxon>
        <taxon>Sordariomycetes</taxon>
        <taxon>Xylariomycetidae</taxon>
        <taxon>Xylariales</taxon>
        <taxon>Xylariaceae</taxon>
        <taxon>Xylaria</taxon>
    </lineage>
</organism>
<dbReference type="AlphaFoldDB" id="A0A439D4C4"/>
<dbReference type="PANTHER" id="PTHR33938">
    <property type="entry name" value="FERULOYL ESTERASE B-RELATED"/>
    <property type="match status" value="1"/>
</dbReference>
<gene>
    <name evidence="9" type="ORF">EKO27_g5839</name>
</gene>
<evidence type="ECO:0000256" key="6">
    <source>
        <dbReference type="ARBA" id="ARBA00022837"/>
    </source>
</evidence>
<keyword evidence="6" id="KW-0106">Calcium</keyword>
<dbReference type="GO" id="GO:0046872">
    <property type="term" value="F:metal ion binding"/>
    <property type="evidence" value="ECO:0007669"/>
    <property type="project" value="UniProtKB-KW"/>
</dbReference>
<dbReference type="Pfam" id="PF07519">
    <property type="entry name" value="Tannase"/>
    <property type="match status" value="1"/>
</dbReference>
<comment type="similarity">
    <text evidence="1 8">Belongs to the tannase family.</text>
</comment>
<keyword evidence="10" id="KW-1185">Reference proteome</keyword>
<protein>
    <recommendedName>
        <fullName evidence="8">Carboxylic ester hydrolase</fullName>
        <ecNumber evidence="8">3.1.1.-</ecNumber>
    </recommendedName>
</protein>
<dbReference type="STRING" id="363999.A0A439D4C4"/>
<evidence type="ECO:0000256" key="7">
    <source>
        <dbReference type="ARBA" id="ARBA00023157"/>
    </source>
</evidence>
<evidence type="ECO:0000256" key="3">
    <source>
        <dbReference type="ARBA" id="ARBA00022723"/>
    </source>
</evidence>
<keyword evidence="5 8" id="KW-0378">Hydrolase</keyword>
<dbReference type="EC" id="3.1.1.-" evidence="8"/>
<reference evidence="9 10" key="1">
    <citation type="submission" date="2018-12" db="EMBL/GenBank/DDBJ databases">
        <title>Draft genome sequence of Xylaria grammica IHI A82.</title>
        <authorList>
            <person name="Buettner E."/>
            <person name="Kellner H."/>
        </authorList>
    </citation>
    <scope>NUCLEOTIDE SEQUENCE [LARGE SCALE GENOMIC DNA]</scope>
    <source>
        <strain evidence="9 10">IHI A82</strain>
    </source>
</reference>
<keyword evidence="7" id="KW-1015">Disulfide bond</keyword>
<name>A0A439D4C4_9PEZI</name>
<evidence type="ECO:0000313" key="9">
    <source>
        <dbReference type="EMBL" id="RWA09265.1"/>
    </source>
</evidence>
<dbReference type="PANTHER" id="PTHR33938:SF13">
    <property type="entry name" value="CARBOXYLIC ESTER HYDROLASE"/>
    <property type="match status" value="1"/>
</dbReference>
<evidence type="ECO:0000256" key="1">
    <source>
        <dbReference type="ARBA" id="ARBA00006249"/>
    </source>
</evidence>